<accession>A0A2Z6QFC2</accession>
<protein>
    <submittedName>
        <fullName evidence="1">Uncharacterized protein</fullName>
    </submittedName>
</protein>
<comment type="caution">
    <text evidence="1">The sequence shown here is derived from an EMBL/GenBank/DDBJ whole genome shotgun (WGS) entry which is preliminary data.</text>
</comment>
<name>A0A2Z6QFC2_9GLOM</name>
<evidence type="ECO:0000313" key="2">
    <source>
        <dbReference type="Proteomes" id="UP000247702"/>
    </source>
</evidence>
<reference evidence="1 2" key="1">
    <citation type="submission" date="2017-11" db="EMBL/GenBank/DDBJ databases">
        <title>The genome of Rhizophagus clarus HR1 reveals common genetic basis of auxotrophy among arbuscular mycorrhizal fungi.</title>
        <authorList>
            <person name="Kobayashi Y."/>
        </authorList>
    </citation>
    <scope>NUCLEOTIDE SEQUENCE [LARGE SCALE GENOMIC DNA]</scope>
    <source>
        <strain evidence="1 2">HR1</strain>
    </source>
</reference>
<dbReference type="Proteomes" id="UP000247702">
    <property type="component" value="Unassembled WGS sequence"/>
</dbReference>
<sequence length="179" mass="20940">MIEEKGTYPLTKQLCYTKKSNHPILHDYVIKTTYVRFGINLISEVQSSESLTDAVCKYYQEHKEESAAKISGPLLFGLKLSSVEKVRLSHRILNVVESEKENTFHKNDELKLKQVTFQTYNDMYNVNFGQFDKVEKKKKVKAVVKSLNKEHVFREAYRSLARIEQNIPREEDVYNSDNK</sequence>
<evidence type="ECO:0000313" key="1">
    <source>
        <dbReference type="EMBL" id="GBB83471.1"/>
    </source>
</evidence>
<dbReference type="AlphaFoldDB" id="A0A2Z6QFC2"/>
<proteinExistence type="predicted"/>
<keyword evidence="2" id="KW-1185">Reference proteome</keyword>
<dbReference type="EMBL" id="BEXD01000025">
    <property type="protein sequence ID" value="GBB83471.1"/>
    <property type="molecule type" value="Genomic_DNA"/>
</dbReference>
<organism evidence="1 2">
    <name type="scientific">Rhizophagus clarus</name>
    <dbReference type="NCBI Taxonomy" id="94130"/>
    <lineage>
        <taxon>Eukaryota</taxon>
        <taxon>Fungi</taxon>
        <taxon>Fungi incertae sedis</taxon>
        <taxon>Mucoromycota</taxon>
        <taxon>Glomeromycotina</taxon>
        <taxon>Glomeromycetes</taxon>
        <taxon>Glomerales</taxon>
        <taxon>Glomeraceae</taxon>
        <taxon>Rhizophagus</taxon>
    </lineage>
</organism>
<gene>
    <name evidence="1" type="ORF">RclHR1_01020012</name>
</gene>